<keyword evidence="3" id="KW-1185">Reference proteome</keyword>
<proteinExistence type="predicted"/>
<evidence type="ECO:0000313" key="3">
    <source>
        <dbReference type="Proteomes" id="UP001311232"/>
    </source>
</evidence>
<name>A0AAV9QRV7_9TELE</name>
<dbReference type="AlphaFoldDB" id="A0AAV9QRV7"/>
<protein>
    <submittedName>
        <fullName evidence="2">Uncharacterized protein</fullName>
    </submittedName>
</protein>
<feature type="non-terminal residue" evidence="2">
    <location>
        <position position="88"/>
    </location>
</feature>
<comment type="caution">
    <text evidence="2">The sequence shown here is derived from an EMBL/GenBank/DDBJ whole genome shotgun (WGS) entry which is preliminary data.</text>
</comment>
<feature type="region of interest" description="Disordered" evidence="1">
    <location>
        <begin position="60"/>
        <end position="88"/>
    </location>
</feature>
<reference evidence="2 3" key="1">
    <citation type="submission" date="2021-06" db="EMBL/GenBank/DDBJ databases">
        <authorList>
            <person name="Palmer J.M."/>
        </authorList>
    </citation>
    <scope>NUCLEOTIDE SEQUENCE [LARGE SCALE GENOMIC DNA]</scope>
    <source>
        <strain evidence="2 3">MEX-2019</strain>
        <tissue evidence="2">Muscle</tissue>
    </source>
</reference>
<evidence type="ECO:0000256" key="1">
    <source>
        <dbReference type="SAM" id="MobiDB-lite"/>
    </source>
</evidence>
<dbReference type="EMBL" id="JAHHUM010003034">
    <property type="protein sequence ID" value="KAK5598625.1"/>
    <property type="molecule type" value="Genomic_DNA"/>
</dbReference>
<evidence type="ECO:0000313" key="2">
    <source>
        <dbReference type="EMBL" id="KAK5598625.1"/>
    </source>
</evidence>
<sequence length="88" mass="10143">MVAIRQRVIQHEAMFRGLGYEHRLAQWRFLHGWHPGQVPTSAAKHTHYYFASLHGCHPEKQSQCPTPVPSPQFATPFHPPAKNMSTRM</sequence>
<gene>
    <name evidence="2" type="ORF">CRENBAI_006895</name>
</gene>
<organism evidence="2 3">
    <name type="scientific">Crenichthys baileyi</name>
    <name type="common">White River springfish</name>
    <dbReference type="NCBI Taxonomy" id="28760"/>
    <lineage>
        <taxon>Eukaryota</taxon>
        <taxon>Metazoa</taxon>
        <taxon>Chordata</taxon>
        <taxon>Craniata</taxon>
        <taxon>Vertebrata</taxon>
        <taxon>Euteleostomi</taxon>
        <taxon>Actinopterygii</taxon>
        <taxon>Neopterygii</taxon>
        <taxon>Teleostei</taxon>
        <taxon>Neoteleostei</taxon>
        <taxon>Acanthomorphata</taxon>
        <taxon>Ovalentaria</taxon>
        <taxon>Atherinomorphae</taxon>
        <taxon>Cyprinodontiformes</taxon>
        <taxon>Goodeidae</taxon>
        <taxon>Crenichthys</taxon>
    </lineage>
</organism>
<accession>A0AAV9QRV7</accession>
<dbReference type="Proteomes" id="UP001311232">
    <property type="component" value="Unassembled WGS sequence"/>
</dbReference>